<feature type="domain" description="RND related barrel-sandwich hybrid" evidence="2">
    <location>
        <begin position="58"/>
        <end position="174"/>
    </location>
</feature>
<gene>
    <name evidence="3" type="ORF">JYB65_01875</name>
</gene>
<dbReference type="Pfam" id="PF26018">
    <property type="entry name" value="BSH_RND_rel"/>
    <property type="match status" value="1"/>
</dbReference>
<evidence type="ECO:0000313" key="4">
    <source>
        <dbReference type="Proteomes" id="UP000664545"/>
    </source>
</evidence>
<organism evidence="3 4">
    <name type="scientific">Clostridium aminobutyricum</name>
    <dbReference type="NCBI Taxonomy" id="33953"/>
    <lineage>
        <taxon>Bacteria</taxon>
        <taxon>Bacillati</taxon>
        <taxon>Bacillota</taxon>
        <taxon>Clostridia</taxon>
        <taxon>Eubacteriales</taxon>
        <taxon>Clostridiaceae</taxon>
        <taxon>Clostridium</taxon>
    </lineage>
</organism>
<dbReference type="AlphaFoldDB" id="A0A939D7D3"/>
<dbReference type="Pfam" id="PF26011">
    <property type="entry name" value="Beta-barrel_RND_rel"/>
    <property type="match status" value="1"/>
</dbReference>
<dbReference type="Proteomes" id="UP000664545">
    <property type="component" value="Unassembled WGS sequence"/>
</dbReference>
<comment type="caution">
    <text evidence="3">The sequence shown here is derived from an EMBL/GenBank/DDBJ whole genome shotgun (WGS) entry which is preliminary data.</text>
</comment>
<evidence type="ECO:0000259" key="1">
    <source>
        <dbReference type="Pfam" id="PF26011"/>
    </source>
</evidence>
<sequence length="325" mass="36765">MIKLKKKGLLVFIIAVVILGIVTEVVPQVTGALTQTEILQYGNLQITDKVTCYFVRNETVYMAPDSGTINYYIEDGVKVRKNSKILDIVPKSSNAEDSKYTDIITRLNGDKVTLSQMSSSVNGIVSYYIDGYEGYFTPESMDKLDYQKVQQLKIDPINLTRQTTLSGEPLFKICEGNYWYLVFWIDAGNISKYEVGNKVKVNLPLGQIKANVENLIDKDDKWMVVLKTARYYQDFAKMRSANATVITQDYTGILIRNSSITTRQGIPGVYIKSKNGEFIFKPVKIITSDGDNSLVTVSTFYDAEKKEVKTVEIYDEILKNPTKKH</sequence>
<name>A0A939D7D3_CLOAM</name>
<dbReference type="EMBL" id="JAFJZZ010000001">
    <property type="protein sequence ID" value="MBN7772098.1"/>
    <property type="molecule type" value="Genomic_DNA"/>
</dbReference>
<evidence type="ECO:0008006" key="5">
    <source>
        <dbReference type="Google" id="ProtNLM"/>
    </source>
</evidence>
<dbReference type="InterPro" id="IPR058729">
    <property type="entry name" value="Beta-barrel_RND-rel"/>
</dbReference>
<accession>A0A939D7D3</accession>
<dbReference type="RefSeq" id="WP_206580875.1">
    <property type="nucleotide sequence ID" value="NZ_JAFJZZ010000001.1"/>
</dbReference>
<feature type="domain" description="RND related beta-barrel" evidence="1">
    <location>
        <begin position="179"/>
        <end position="248"/>
    </location>
</feature>
<reference evidence="3" key="1">
    <citation type="submission" date="2021-02" db="EMBL/GenBank/DDBJ databases">
        <title>Abyssanaerobacter marinus gen.nov., sp., nov, anaerobic bacterium isolated from the Onnuri vent field of Indian Ocean and suggestion of Mogibacteriaceae fam. nov., and proposal of reclassification of ambiguous this family's genus member.</title>
        <authorList>
            <person name="Kim Y.J."/>
            <person name="Yang J.-A."/>
        </authorList>
    </citation>
    <scope>NUCLEOTIDE SEQUENCE</scope>
    <source>
        <strain evidence="3">DSM 2634</strain>
    </source>
</reference>
<evidence type="ECO:0000259" key="2">
    <source>
        <dbReference type="Pfam" id="PF26018"/>
    </source>
</evidence>
<evidence type="ECO:0000313" key="3">
    <source>
        <dbReference type="EMBL" id="MBN7772098.1"/>
    </source>
</evidence>
<proteinExistence type="predicted"/>
<protein>
    <recommendedName>
        <fullName evidence="5">Membrane fusion protein</fullName>
    </recommendedName>
</protein>
<keyword evidence="4" id="KW-1185">Reference proteome</keyword>
<dbReference type="InterPro" id="IPR058709">
    <property type="entry name" value="BSH_RND-rel"/>
</dbReference>